<dbReference type="Gene3D" id="1.20.1290.10">
    <property type="entry name" value="AhpD-like"/>
    <property type="match status" value="1"/>
</dbReference>
<organism evidence="2 3">
    <name type="scientific">Halorubrum tropicale</name>
    <dbReference type="NCBI Taxonomy" id="1765655"/>
    <lineage>
        <taxon>Archaea</taxon>
        <taxon>Methanobacteriati</taxon>
        <taxon>Methanobacteriota</taxon>
        <taxon>Stenosarchaea group</taxon>
        <taxon>Halobacteria</taxon>
        <taxon>Halobacteriales</taxon>
        <taxon>Haloferacaceae</taxon>
        <taxon>Halorubrum</taxon>
    </lineage>
</organism>
<reference evidence="2 3" key="1">
    <citation type="submission" date="2015-08" db="EMBL/GenBank/DDBJ databases">
        <title>Genomes of Isolates from Cabo Rojo, PR.</title>
        <authorList>
            <person name="Sanchez-Nieves R.L."/>
            <person name="Montalvo-Rodriguez R."/>
        </authorList>
    </citation>
    <scope>NUCLEOTIDE SEQUENCE [LARGE SCALE GENOMIC DNA]</scope>
    <source>
        <strain evidence="2 3">5</strain>
    </source>
</reference>
<dbReference type="SUPFAM" id="SSF69118">
    <property type="entry name" value="AhpD-like"/>
    <property type="match status" value="1"/>
</dbReference>
<comment type="caution">
    <text evidence="2">The sequence shown here is derived from an EMBL/GenBank/DDBJ whole genome shotgun (WGS) entry which is preliminary data.</text>
</comment>
<dbReference type="InterPro" id="IPR029032">
    <property type="entry name" value="AhpD-like"/>
</dbReference>
<gene>
    <name evidence="2" type="ORF">AMR74_11360</name>
</gene>
<sequence>MARVPYAEASDVPDEHEDLLESSLQGKPLRVYQSVGNNPEVLAGLRSFLGSLWTDSGLTERERELVILAVASEVGNRYEWHQHVNIARGAGVDDDAIAALGRGDTGPFGDGETTLIEYALAVVRGEVDAVAHDEVAALYDDEAIVGIAATARGYDALGGMIDAFDLELEPGTEFHGWDPR</sequence>
<dbReference type="OrthoDB" id="343109at2157"/>
<feature type="domain" description="Carboxymuconolactone decarboxylase-like" evidence="1">
    <location>
        <begin position="39"/>
        <end position="102"/>
    </location>
</feature>
<dbReference type="PANTHER" id="PTHR34846:SF11">
    <property type="entry name" value="4-CARBOXYMUCONOLACTONE DECARBOXYLASE FAMILY PROTEIN (AFU_ORTHOLOGUE AFUA_6G11590)"/>
    <property type="match status" value="1"/>
</dbReference>
<dbReference type="PATRIC" id="fig|1705389.3.peg.3810"/>
<dbReference type="RefSeq" id="WP_053772173.1">
    <property type="nucleotide sequence ID" value="NZ_LIST01000004.1"/>
</dbReference>
<dbReference type="GO" id="GO:0051920">
    <property type="term" value="F:peroxiredoxin activity"/>
    <property type="evidence" value="ECO:0007669"/>
    <property type="project" value="InterPro"/>
</dbReference>
<dbReference type="STRING" id="1765655.AMR74_11360"/>
<dbReference type="Proteomes" id="UP000037747">
    <property type="component" value="Unassembled WGS sequence"/>
</dbReference>
<name>A0A0M9AQ85_9EURY</name>
<evidence type="ECO:0000313" key="3">
    <source>
        <dbReference type="Proteomes" id="UP000037747"/>
    </source>
</evidence>
<evidence type="ECO:0000259" key="1">
    <source>
        <dbReference type="Pfam" id="PF02627"/>
    </source>
</evidence>
<evidence type="ECO:0000313" key="2">
    <source>
        <dbReference type="EMBL" id="KOX96128.1"/>
    </source>
</evidence>
<dbReference type="AlphaFoldDB" id="A0A0M9AQ85"/>
<protein>
    <submittedName>
        <fullName evidence="2">Carboxymuconolactone decarboxylase</fullName>
    </submittedName>
</protein>
<dbReference type="InterPro" id="IPR003779">
    <property type="entry name" value="CMD-like"/>
</dbReference>
<dbReference type="PANTHER" id="PTHR34846">
    <property type="entry name" value="4-CARBOXYMUCONOLACTONE DECARBOXYLASE FAMILY PROTEIN (AFU_ORTHOLOGUE AFUA_6G11590)"/>
    <property type="match status" value="1"/>
</dbReference>
<dbReference type="Pfam" id="PF02627">
    <property type="entry name" value="CMD"/>
    <property type="match status" value="1"/>
</dbReference>
<keyword evidence="3" id="KW-1185">Reference proteome</keyword>
<proteinExistence type="predicted"/>
<accession>A0A0M9AQ85</accession>
<dbReference type="EMBL" id="LIST01000004">
    <property type="protein sequence ID" value="KOX96128.1"/>
    <property type="molecule type" value="Genomic_DNA"/>
</dbReference>